<evidence type="ECO:0000256" key="10">
    <source>
        <dbReference type="ARBA" id="ARBA00023110"/>
    </source>
</evidence>
<keyword evidence="9" id="KW-0862">Zinc</keyword>
<dbReference type="InterPro" id="IPR003613">
    <property type="entry name" value="Ubox_domain"/>
</dbReference>
<keyword evidence="11" id="KW-0539">Nucleus</keyword>
<evidence type="ECO:0000313" key="16">
    <source>
        <dbReference type="Proteomes" id="UP001583177"/>
    </source>
</evidence>
<evidence type="ECO:0000256" key="11">
    <source>
        <dbReference type="ARBA" id="ARBA00023242"/>
    </source>
</evidence>
<comment type="subcellular location">
    <subcellularLocation>
        <location evidence="1">Nucleus</location>
    </subcellularLocation>
</comment>
<sequence length="424" mass="47609">MLGSQRHAGRSSANRRPPPSRRDQQDSVELPPYEPPKCPLTDDFKRRLKDLSTNRINDTYKKQTVESAKLLSATVYAINERVTNRKRTAAQNSEKAAKRKHSGDDAEGDDEGAAAQRAEAAVRELEEETSDLANLIEEAMRDALDMQVALEDEKSILRDLPDLVETRQRSLAEEAQQNQEAGDGEADPPEVPGVPIFDILEEARDAKAAEYDKLNPYEKYAVNNNYIHFRQMWHEGLYEDPDEIPLPDATKWFDRDGRPKLEARKDEQGAGADGDEEDGDEDDEIQIASEKRSFRCPLSLAVIKAPFTCRICKHSFEKSAIKEYITGGNGMGRVAKCPVPGCHVEAMSLEDLYFDEALLRKIKRAEQAEKAAAERSSDQEDEDDEPEDEEDEEVSHVSRVSAARKVKAELEEDDEDQTDDDGSA</sequence>
<evidence type="ECO:0000256" key="9">
    <source>
        <dbReference type="ARBA" id="ARBA00022833"/>
    </source>
</evidence>
<dbReference type="PROSITE" id="PS51044">
    <property type="entry name" value="ZF_SP_RING"/>
    <property type="match status" value="1"/>
</dbReference>
<gene>
    <name evidence="15" type="ORF">Daus18300_006388</name>
</gene>
<evidence type="ECO:0000256" key="1">
    <source>
        <dbReference type="ARBA" id="ARBA00004123"/>
    </source>
</evidence>
<dbReference type="PANTHER" id="PTHR21330">
    <property type="entry name" value="E3 SUMO-PROTEIN LIGASE NSE2"/>
    <property type="match status" value="1"/>
</dbReference>
<feature type="domain" description="SP-RING-type" evidence="14">
    <location>
        <begin position="281"/>
        <end position="367"/>
    </location>
</feature>
<feature type="region of interest" description="Disordered" evidence="13">
    <location>
        <begin position="172"/>
        <end position="192"/>
    </location>
</feature>
<evidence type="ECO:0000256" key="13">
    <source>
        <dbReference type="SAM" id="MobiDB-lite"/>
    </source>
</evidence>
<keyword evidence="8" id="KW-0833">Ubl conjugation pathway</keyword>
<feature type="region of interest" description="Disordered" evidence="13">
    <location>
        <begin position="249"/>
        <end position="282"/>
    </location>
</feature>
<name>A0ABR3WUV9_9PEZI</name>
<feature type="region of interest" description="Disordered" evidence="13">
    <location>
        <begin position="1"/>
        <end position="44"/>
    </location>
</feature>
<comment type="similarity">
    <text evidence="3">Belongs to the NSE2 family.</text>
</comment>
<keyword evidence="16" id="KW-1185">Reference proteome</keyword>
<keyword evidence="5" id="KW-0808">Transferase</keyword>
<feature type="compositionally biased region" description="Acidic residues" evidence="13">
    <location>
        <begin position="410"/>
        <end position="424"/>
    </location>
</feature>
<evidence type="ECO:0000259" key="14">
    <source>
        <dbReference type="PROSITE" id="PS51044"/>
    </source>
</evidence>
<keyword evidence="6" id="KW-0479">Metal-binding</keyword>
<proteinExistence type="inferred from homology"/>
<comment type="caution">
    <text evidence="15">The sequence shown here is derived from an EMBL/GenBank/DDBJ whole genome shotgun (WGS) entry which is preliminary data.</text>
</comment>
<evidence type="ECO:0000256" key="5">
    <source>
        <dbReference type="ARBA" id="ARBA00022679"/>
    </source>
</evidence>
<dbReference type="Pfam" id="PF11789">
    <property type="entry name" value="zf-Nse"/>
    <property type="match status" value="1"/>
</dbReference>
<keyword evidence="10" id="KW-0413">Isomerase</keyword>
<dbReference type="Gene3D" id="3.30.40.10">
    <property type="entry name" value="Zinc/RING finger domain, C3HC4 (zinc finger)"/>
    <property type="match status" value="1"/>
</dbReference>
<dbReference type="InterPro" id="IPR013083">
    <property type="entry name" value="Znf_RING/FYVE/PHD"/>
</dbReference>
<feature type="region of interest" description="Disordered" evidence="13">
    <location>
        <begin position="80"/>
        <end position="125"/>
    </location>
</feature>
<protein>
    <recommendedName>
        <fullName evidence="4">peptidylprolyl isomerase</fullName>
        <ecNumber evidence="4">5.2.1.8</ecNumber>
    </recommendedName>
</protein>
<dbReference type="CDD" id="cd16651">
    <property type="entry name" value="SPL-RING_NSE2"/>
    <property type="match status" value="1"/>
</dbReference>
<organism evidence="15 16">
    <name type="scientific">Diaporthe australafricana</name>
    <dbReference type="NCBI Taxonomy" id="127596"/>
    <lineage>
        <taxon>Eukaryota</taxon>
        <taxon>Fungi</taxon>
        <taxon>Dikarya</taxon>
        <taxon>Ascomycota</taxon>
        <taxon>Pezizomycotina</taxon>
        <taxon>Sordariomycetes</taxon>
        <taxon>Sordariomycetidae</taxon>
        <taxon>Diaporthales</taxon>
        <taxon>Diaporthaceae</taxon>
        <taxon>Diaporthe</taxon>
    </lineage>
</organism>
<dbReference type="SUPFAM" id="SSF57850">
    <property type="entry name" value="RING/U-box"/>
    <property type="match status" value="1"/>
</dbReference>
<evidence type="ECO:0000256" key="7">
    <source>
        <dbReference type="ARBA" id="ARBA00022771"/>
    </source>
</evidence>
<dbReference type="EMBL" id="JAWRVE010000051">
    <property type="protein sequence ID" value="KAL1867269.1"/>
    <property type="molecule type" value="Genomic_DNA"/>
</dbReference>
<feature type="compositionally biased region" description="Basic and acidic residues" evidence="13">
    <location>
        <begin position="251"/>
        <end position="268"/>
    </location>
</feature>
<evidence type="ECO:0000256" key="6">
    <source>
        <dbReference type="ARBA" id="ARBA00022723"/>
    </source>
</evidence>
<evidence type="ECO:0000256" key="4">
    <source>
        <dbReference type="ARBA" id="ARBA00013194"/>
    </source>
</evidence>
<reference evidence="15 16" key="1">
    <citation type="journal article" date="2024" name="IMA Fungus">
        <title>IMA Genome - F19 : A genome assembly and annotation guide to empower mycologists, including annotated draft genome sequences of Ceratocystis pirilliformis, Diaporthe australafricana, Fusarium ophioides, Paecilomyces lecythidis, and Sporothrix stenoceras.</title>
        <authorList>
            <person name="Aylward J."/>
            <person name="Wilson A.M."/>
            <person name="Visagie C.M."/>
            <person name="Spraker J."/>
            <person name="Barnes I."/>
            <person name="Buitendag C."/>
            <person name="Ceriani C."/>
            <person name="Del Mar Angel L."/>
            <person name="du Plessis D."/>
            <person name="Fuchs T."/>
            <person name="Gasser K."/>
            <person name="Kramer D."/>
            <person name="Li W."/>
            <person name="Munsamy K."/>
            <person name="Piso A."/>
            <person name="Price J.L."/>
            <person name="Sonnekus B."/>
            <person name="Thomas C."/>
            <person name="van der Nest A."/>
            <person name="van Dijk A."/>
            <person name="van Heerden A."/>
            <person name="van Vuuren N."/>
            <person name="Yilmaz N."/>
            <person name="Duong T.A."/>
            <person name="van der Merwe N.A."/>
            <person name="Wingfield M.J."/>
            <person name="Wingfield B.D."/>
        </authorList>
    </citation>
    <scope>NUCLEOTIDE SEQUENCE [LARGE SCALE GENOMIC DNA]</scope>
    <source>
        <strain evidence="15 16">CMW 18300</strain>
    </source>
</reference>
<dbReference type="InterPro" id="IPR026846">
    <property type="entry name" value="Nse2(Mms21)"/>
</dbReference>
<keyword evidence="10" id="KW-0697">Rotamase</keyword>
<evidence type="ECO:0000256" key="8">
    <source>
        <dbReference type="ARBA" id="ARBA00022786"/>
    </source>
</evidence>
<dbReference type="EC" id="5.2.1.8" evidence="4"/>
<feature type="compositionally biased region" description="Basic and acidic residues" evidence="13">
    <location>
        <begin position="368"/>
        <end position="378"/>
    </location>
</feature>
<accession>A0ABR3WUV9</accession>
<evidence type="ECO:0000256" key="3">
    <source>
        <dbReference type="ARBA" id="ARBA00008212"/>
    </source>
</evidence>
<dbReference type="InterPro" id="IPR004181">
    <property type="entry name" value="Znf_MIZ"/>
</dbReference>
<comment type="pathway">
    <text evidence="2">Protein modification; protein sumoylation.</text>
</comment>
<dbReference type="SMART" id="SM00504">
    <property type="entry name" value="Ubox"/>
    <property type="match status" value="1"/>
</dbReference>
<dbReference type="PANTHER" id="PTHR21330:SF1">
    <property type="entry name" value="E3 SUMO-PROTEIN LIGASE NSE2"/>
    <property type="match status" value="1"/>
</dbReference>
<evidence type="ECO:0000256" key="2">
    <source>
        <dbReference type="ARBA" id="ARBA00004718"/>
    </source>
</evidence>
<feature type="compositionally biased region" description="Acidic residues" evidence="13">
    <location>
        <begin position="379"/>
        <end position="393"/>
    </location>
</feature>
<dbReference type="Proteomes" id="UP001583177">
    <property type="component" value="Unassembled WGS sequence"/>
</dbReference>
<evidence type="ECO:0000313" key="15">
    <source>
        <dbReference type="EMBL" id="KAL1867269.1"/>
    </source>
</evidence>
<evidence type="ECO:0000256" key="12">
    <source>
        <dbReference type="PROSITE-ProRule" id="PRU00452"/>
    </source>
</evidence>
<keyword evidence="7 12" id="KW-0863">Zinc-finger</keyword>
<feature type="compositionally biased region" description="Acidic residues" evidence="13">
    <location>
        <begin position="273"/>
        <end position="282"/>
    </location>
</feature>
<feature type="region of interest" description="Disordered" evidence="13">
    <location>
        <begin position="368"/>
        <end position="424"/>
    </location>
</feature>